<dbReference type="InterPro" id="IPR008928">
    <property type="entry name" value="6-hairpin_glycosidase_sf"/>
</dbReference>
<accession>E8N0T0</accession>
<name>E8N0T0_ANATU</name>
<dbReference type="HOGENOM" id="CLU_356272_0_0_0"/>
<dbReference type="InterPro" id="IPR012341">
    <property type="entry name" value="6hp_glycosidase-like_sf"/>
</dbReference>
<keyword evidence="3" id="KW-1185">Reference proteome</keyword>
<dbReference type="RefSeq" id="WP_013558871.1">
    <property type="nucleotide sequence ID" value="NC_014960.1"/>
</dbReference>
<dbReference type="InParanoid" id="E8N0T0"/>
<evidence type="ECO:0000259" key="1">
    <source>
        <dbReference type="Pfam" id="PF22422"/>
    </source>
</evidence>
<dbReference type="SUPFAM" id="SSF48208">
    <property type="entry name" value="Six-hairpin glycosidases"/>
    <property type="match status" value="1"/>
</dbReference>
<dbReference type="Pfam" id="PF22422">
    <property type="entry name" value="MGH1-like_GH"/>
    <property type="match status" value="1"/>
</dbReference>
<dbReference type="Gene3D" id="1.50.10.10">
    <property type="match status" value="1"/>
</dbReference>
<dbReference type="AlphaFoldDB" id="E8N0T0"/>
<organism evidence="2 3">
    <name type="scientific">Anaerolinea thermophila (strain DSM 14523 / JCM 11388 / NBRC 100420 / UNI-1)</name>
    <dbReference type="NCBI Taxonomy" id="926569"/>
    <lineage>
        <taxon>Bacteria</taxon>
        <taxon>Bacillati</taxon>
        <taxon>Chloroflexota</taxon>
        <taxon>Anaerolineae</taxon>
        <taxon>Anaerolineales</taxon>
        <taxon>Anaerolineaceae</taxon>
        <taxon>Anaerolinea</taxon>
    </lineage>
</organism>
<sequence>MRSWKLNGDSPLFLTLAANARVTSTTYSNDIIWALQLGGGEPPALAVTTTLGLRAAQMRLFPIFRFGQQTVHDPAEFHRSPQVTQILPGYLSISLSPFEGVDVQLEYRVDSSQTLAGRVRVLNRSVLAQEGCVDWAGLLEPLGYGVGLGILPMGLNTVLQGNTSDLAVVVFVSGGIQPGKGVYPSLCLPINLYPGGSVAFHWAVSVAAETEQAFEQAREATLQAWDAVTARIELQSTADLMEVSTPNPEWDALFWQAQVAGVSLLQTRTDALPEDSFVLTRRPDQGYSPRGDGSDYPYLWSGQTAFDSLYLLEVLPGIPDLGSRLLRNFAGTVDEQGTPIWKPGLGGQRSTRLALPLLTQLCDLEALSAEEAETLFAMGFRLVQAWLDYEHDRDQDALPEYQHPLQTMLENHPLFDLWHPLSQGVSIEWVESPTLGAMLFREVRSLLKLARRLERGEEEAWLEAKAALLFAAVQSCWDHRSGVFRYRDMQSHRAPAARELLSFSGSGTFKPKRQPLKPQRLVVQLFAPESHTLSAIVRLRGINAVNEVVQEEFSPREISWQNGVGRFTSRNLFASVEEISVSGVPGRDHGKVLAAGLDVVDISLFLPLWAGVVKDKQAKTLVQKTLFRHMLHRFGFPMLAGRQQDALPEWQAVSLPWNTWIAHSLLDLGMRREASDLFLRFIQPVLGALKSRHNFYQYYHAETGAPLGEAGHLWGMPPLKLFLRIAGIEKITSHLVEVREFNAFPFPVTVKYQRISVTREGNTTTVRFPGHPAYTVTGSEARRIALT</sequence>
<dbReference type="STRING" id="926569.ANT_04410"/>
<dbReference type="OrthoDB" id="143062at2"/>
<proteinExistence type="predicted"/>
<dbReference type="InterPro" id="IPR054491">
    <property type="entry name" value="MGH1-like_GH"/>
</dbReference>
<gene>
    <name evidence="2" type="ordered locus">ANT_04410</name>
</gene>
<dbReference type="KEGG" id="atm:ANT_04410"/>
<evidence type="ECO:0000313" key="3">
    <source>
        <dbReference type="Proteomes" id="UP000008922"/>
    </source>
</evidence>
<dbReference type="GO" id="GO:0005975">
    <property type="term" value="P:carbohydrate metabolic process"/>
    <property type="evidence" value="ECO:0007669"/>
    <property type="project" value="InterPro"/>
</dbReference>
<reference evidence="2 3" key="1">
    <citation type="submission" date="2010-12" db="EMBL/GenBank/DDBJ databases">
        <title>Whole genome sequence of Anaerolinea thermophila UNI-1.</title>
        <authorList>
            <person name="Narita-Yamada S."/>
            <person name="Kishi E."/>
            <person name="Watanabe Y."/>
            <person name="Takasaki K."/>
            <person name="Ankai A."/>
            <person name="Oguchi A."/>
            <person name="Fukui S."/>
            <person name="Takahashi M."/>
            <person name="Yashiro I."/>
            <person name="Hosoyama A."/>
            <person name="Sekiguchi Y."/>
            <person name="Hanada S."/>
            <person name="Fujita N."/>
        </authorList>
    </citation>
    <scope>NUCLEOTIDE SEQUENCE [LARGE SCALE GENOMIC DNA]</scope>
    <source>
        <strain evidence="3">DSM 14523 / JCM 11388 / NBRC 100420 / UNI-1</strain>
    </source>
</reference>
<evidence type="ECO:0000313" key="2">
    <source>
        <dbReference type="EMBL" id="BAJ62475.1"/>
    </source>
</evidence>
<protein>
    <recommendedName>
        <fullName evidence="1">Mannosylglycerate hydrolase MGH1-like glycoside hydrolase domain-containing protein</fullName>
    </recommendedName>
</protein>
<feature type="domain" description="Mannosylglycerate hydrolase MGH1-like glycoside hydrolase" evidence="1">
    <location>
        <begin position="380"/>
        <end position="504"/>
    </location>
</feature>
<dbReference type="EMBL" id="AP012029">
    <property type="protein sequence ID" value="BAJ62475.1"/>
    <property type="molecule type" value="Genomic_DNA"/>
</dbReference>
<dbReference type="Proteomes" id="UP000008922">
    <property type="component" value="Chromosome"/>
</dbReference>